<sequence>MTTKSERFSAQKHDMKIDGNIDYKSKNASIRPNGQINTSPQRRMAKSNPSND</sequence>
<keyword evidence="1" id="KW-0749">Sporulation</keyword>
<dbReference type="RefSeq" id="WP_248267981.1">
    <property type="nucleotide sequence ID" value="NZ_CP096034.1"/>
</dbReference>
<organism evidence="3 4">
    <name type="scientific">Gottfriedia acidiceleris</name>
    <dbReference type="NCBI Taxonomy" id="371036"/>
    <lineage>
        <taxon>Bacteria</taxon>
        <taxon>Bacillati</taxon>
        <taxon>Bacillota</taxon>
        <taxon>Bacilli</taxon>
        <taxon>Bacillales</taxon>
        <taxon>Bacillaceae</taxon>
        <taxon>Gottfriedia</taxon>
    </lineage>
</organism>
<feature type="region of interest" description="Disordered" evidence="2">
    <location>
        <begin position="1"/>
        <end position="52"/>
    </location>
</feature>
<feature type="compositionally biased region" description="Basic and acidic residues" evidence="2">
    <location>
        <begin position="1"/>
        <end position="25"/>
    </location>
</feature>
<evidence type="ECO:0000313" key="3">
    <source>
        <dbReference type="EMBL" id="UPM54906.1"/>
    </source>
</evidence>
<evidence type="ECO:0000313" key="4">
    <source>
        <dbReference type="Proteomes" id="UP000830639"/>
    </source>
</evidence>
<dbReference type="EMBL" id="CP096034">
    <property type="protein sequence ID" value="UPM54906.1"/>
    <property type="molecule type" value="Genomic_DNA"/>
</dbReference>
<evidence type="ECO:0000256" key="2">
    <source>
        <dbReference type="SAM" id="MobiDB-lite"/>
    </source>
</evidence>
<reference evidence="3 4" key="1">
    <citation type="submission" date="2022-04" db="EMBL/GenBank/DDBJ databases">
        <title>Mechanism of arsenic methylation and mitigation arsenic toxicity by Bacillus sp. LH14 from an Arsenic-Contaminated Paddy Soil.</title>
        <authorList>
            <person name="Wang D."/>
        </authorList>
    </citation>
    <scope>NUCLEOTIDE SEQUENCE [LARGE SCALE GENOMIC DNA]</scope>
    <source>
        <strain evidence="3 4">LH14</strain>
    </source>
</reference>
<dbReference type="InterPro" id="IPR012611">
    <property type="entry name" value="SASP_SspK"/>
</dbReference>
<feature type="compositionally biased region" description="Polar residues" evidence="2">
    <location>
        <begin position="26"/>
        <end position="52"/>
    </location>
</feature>
<evidence type="ECO:0000256" key="1">
    <source>
        <dbReference type="ARBA" id="ARBA00022969"/>
    </source>
</evidence>
<protein>
    <submittedName>
        <fullName evidence="3">Small, acid-soluble spore protein K</fullName>
    </submittedName>
</protein>
<keyword evidence="4" id="KW-1185">Reference proteome</keyword>
<proteinExistence type="predicted"/>
<dbReference type="Pfam" id="PF08176">
    <property type="entry name" value="SspK"/>
    <property type="match status" value="1"/>
</dbReference>
<gene>
    <name evidence="3" type="ORF">MY490_03270</name>
</gene>
<dbReference type="Proteomes" id="UP000830639">
    <property type="component" value="Chromosome"/>
</dbReference>
<accession>A0ABY4JNA3</accession>
<name>A0ABY4JNA3_9BACI</name>